<keyword evidence="2" id="KW-0201">Cytochrome c-type biogenesis</keyword>
<dbReference type="CDD" id="cd02966">
    <property type="entry name" value="TlpA_like_family"/>
    <property type="match status" value="1"/>
</dbReference>
<comment type="subcellular location">
    <subcellularLocation>
        <location evidence="1">Cell envelope</location>
    </subcellularLocation>
</comment>
<dbReference type="PROSITE" id="PS00194">
    <property type="entry name" value="THIOREDOXIN_1"/>
    <property type="match status" value="1"/>
</dbReference>
<dbReference type="Gene3D" id="3.40.30.10">
    <property type="entry name" value="Glutaredoxin"/>
    <property type="match status" value="1"/>
</dbReference>
<dbReference type="PANTHER" id="PTHR42852:SF6">
    <property type="entry name" value="THIOL:DISULFIDE INTERCHANGE PROTEIN DSBE"/>
    <property type="match status" value="1"/>
</dbReference>
<dbReference type="GO" id="GO:0016491">
    <property type="term" value="F:oxidoreductase activity"/>
    <property type="evidence" value="ECO:0007669"/>
    <property type="project" value="InterPro"/>
</dbReference>
<dbReference type="InterPro" id="IPR000866">
    <property type="entry name" value="AhpC/TSA"/>
</dbReference>
<name>A0A383AFQ6_9ZZZZ</name>
<sequence>VALALTLAAALVGLGSGCATGDSIAEEAGDVLSTAEFDLDSYEGKVLVVNFWATWCGPCRLEIPSLVRLRDSFDSKQVAIVGVSMDVNGTPAEMEVLVRVFAKQFEINYPLYLDSEHELAMRLDKLGHFLPAIPATLVFDRTGKIRSSHRGIPRDRKGRLDPFSALGEEIQELLDGA</sequence>
<evidence type="ECO:0000259" key="5">
    <source>
        <dbReference type="PROSITE" id="PS51352"/>
    </source>
</evidence>
<keyword evidence="4" id="KW-0676">Redox-active center</keyword>
<accession>A0A383AFQ6</accession>
<dbReference type="PANTHER" id="PTHR42852">
    <property type="entry name" value="THIOL:DISULFIDE INTERCHANGE PROTEIN DSBE"/>
    <property type="match status" value="1"/>
</dbReference>
<reference evidence="6" key="1">
    <citation type="submission" date="2018-05" db="EMBL/GenBank/DDBJ databases">
        <authorList>
            <person name="Lanie J.A."/>
            <person name="Ng W.-L."/>
            <person name="Kazmierczak K.M."/>
            <person name="Andrzejewski T.M."/>
            <person name="Davidsen T.M."/>
            <person name="Wayne K.J."/>
            <person name="Tettelin H."/>
            <person name="Glass J.I."/>
            <person name="Rusch D."/>
            <person name="Podicherti R."/>
            <person name="Tsui H.-C.T."/>
            <person name="Winkler M.E."/>
        </authorList>
    </citation>
    <scope>NUCLEOTIDE SEQUENCE</scope>
</reference>
<dbReference type="InterPro" id="IPR013766">
    <property type="entry name" value="Thioredoxin_domain"/>
</dbReference>
<dbReference type="InterPro" id="IPR017937">
    <property type="entry name" value="Thioredoxin_CS"/>
</dbReference>
<dbReference type="EMBL" id="UINC01191396">
    <property type="protein sequence ID" value="SVE06025.1"/>
    <property type="molecule type" value="Genomic_DNA"/>
</dbReference>
<evidence type="ECO:0000256" key="2">
    <source>
        <dbReference type="ARBA" id="ARBA00022748"/>
    </source>
</evidence>
<dbReference type="GO" id="GO:0030313">
    <property type="term" value="C:cell envelope"/>
    <property type="evidence" value="ECO:0007669"/>
    <property type="project" value="UniProtKB-SubCell"/>
</dbReference>
<evidence type="ECO:0000313" key="6">
    <source>
        <dbReference type="EMBL" id="SVE06025.1"/>
    </source>
</evidence>
<dbReference type="AlphaFoldDB" id="A0A383AFQ6"/>
<dbReference type="PROSITE" id="PS51352">
    <property type="entry name" value="THIOREDOXIN_2"/>
    <property type="match status" value="1"/>
</dbReference>
<evidence type="ECO:0000256" key="3">
    <source>
        <dbReference type="ARBA" id="ARBA00023157"/>
    </source>
</evidence>
<feature type="non-terminal residue" evidence="6">
    <location>
        <position position="1"/>
    </location>
</feature>
<dbReference type="InterPro" id="IPR036249">
    <property type="entry name" value="Thioredoxin-like_sf"/>
</dbReference>
<gene>
    <name evidence="6" type="ORF">METZ01_LOCUS458879</name>
</gene>
<evidence type="ECO:0000256" key="4">
    <source>
        <dbReference type="ARBA" id="ARBA00023284"/>
    </source>
</evidence>
<dbReference type="Pfam" id="PF00578">
    <property type="entry name" value="AhpC-TSA"/>
    <property type="match status" value="1"/>
</dbReference>
<dbReference type="SUPFAM" id="SSF52833">
    <property type="entry name" value="Thioredoxin-like"/>
    <property type="match status" value="1"/>
</dbReference>
<keyword evidence="3" id="KW-1015">Disulfide bond</keyword>
<protein>
    <recommendedName>
        <fullName evidence="5">Thioredoxin domain-containing protein</fullName>
    </recommendedName>
</protein>
<evidence type="ECO:0000256" key="1">
    <source>
        <dbReference type="ARBA" id="ARBA00004196"/>
    </source>
</evidence>
<dbReference type="GO" id="GO:0016209">
    <property type="term" value="F:antioxidant activity"/>
    <property type="evidence" value="ECO:0007669"/>
    <property type="project" value="InterPro"/>
</dbReference>
<proteinExistence type="predicted"/>
<organism evidence="6">
    <name type="scientific">marine metagenome</name>
    <dbReference type="NCBI Taxonomy" id="408172"/>
    <lineage>
        <taxon>unclassified sequences</taxon>
        <taxon>metagenomes</taxon>
        <taxon>ecological metagenomes</taxon>
    </lineage>
</organism>
<feature type="domain" description="Thioredoxin" evidence="5">
    <location>
        <begin position="3"/>
        <end position="175"/>
    </location>
</feature>
<dbReference type="GO" id="GO:0017004">
    <property type="term" value="P:cytochrome complex assembly"/>
    <property type="evidence" value="ECO:0007669"/>
    <property type="project" value="UniProtKB-KW"/>
</dbReference>
<dbReference type="InterPro" id="IPR050553">
    <property type="entry name" value="Thioredoxin_ResA/DsbE_sf"/>
</dbReference>